<dbReference type="InterPro" id="IPR016181">
    <property type="entry name" value="Acyl_CoA_acyltransferase"/>
</dbReference>
<dbReference type="OrthoDB" id="5622654at2"/>
<reference evidence="1 2" key="1">
    <citation type="submission" date="2018-08" db="EMBL/GenBank/DDBJ databases">
        <title>Lysinibacillus sp. YLB-03 draft genome sequence.</title>
        <authorList>
            <person name="Yu L."/>
        </authorList>
    </citation>
    <scope>NUCLEOTIDE SEQUENCE [LARGE SCALE GENOMIC DNA]</scope>
    <source>
        <strain evidence="1 2">YLB-03</strain>
    </source>
</reference>
<dbReference type="Proteomes" id="UP000265692">
    <property type="component" value="Unassembled WGS sequence"/>
</dbReference>
<protein>
    <submittedName>
        <fullName evidence="1">Uncharacterized protein</fullName>
    </submittedName>
</protein>
<accession>A0A396S7C7</accession>
<keyword evidence="2" id="KW-1185">Reference proteome</keyword>
<comment type="caution">
    <text evidence="1">The sequence shown here is derived from an EMBL/GenBank/DDBJ whole genome shotgun (WGS) entry which is preliminary data.</text>
</comment>
<evidence type="ECO:0000313" key="1">
    <source>
        <dbReference type="EMBL" id="RHW36761.1"/>
    </source>
</evidence>
<name>A0A396S7C7_9BACL</name>
<dbReference type="Gene3D" id="3.40.630.30">
    <property type="match status" value="1"/>
</dbReference>
<sequence>MLQINRKLFALPVNIVYFKPLKSDSRFEPKIVQYTHILKPSRQLKGQKTVHINLKQDENTLLHGMSKQVINLLDQNRISSWKITRLHHPKREELLEFQQIYNRFAKGENDRKLTKSDIQTLQLLQEQGGLVITKLENEEAETICTRIYAVSDEVVMVLYHSGQEIMSEQMNKGANYFLCWENIRYFRTLGYQIYDFGDIKNSNELEEIKENFGGKTVTVFSGYVTKSLFGNLMLHLNRRGL</sequence>
<dbReference type="AlphaFoldDB" id="A0A396S7C7"/>
<gene>
    <name evidence="1" type="ORF">D1B33_10245</name>
</gene>
<organism evidence="1 2">
    <name type="scientific">Ureibacillus yapensis</name>
    <dbReference type="NCBI Taxonomy" id="2304605"/>
    <lineage>
        <taxon>Bacteria</taxon>
        <taxon>Bacillati</taxon>
        <taxon>Bacillota</taxon>
        <taxon>Bacilli</taxon>
        <taxon>Bacillales</taxon>
        <taxon>Caryophanaceae</taxon>
        <taxon>Ureibacillus</taxon>
    </lineage>
</organism>
<proteinExistence type="predicted"/>
<evidence type="ECO:0000313" key="2">
    <source>
        <dbReference type="Proteomes" id="UP000265692"/>
    </source>
</evidence>
<dbReference type="RefSeq" id="WP_118876285.1">
    <property type="nucleotide sequence ID" value="NZ_QWEI01000004.1"/>
</dbReference>
<dbReference type="EMBL" id="QWEI01000004">
    <property type="protein sequence ID" value="RHW36761.1"/>
    <property type="molecule type" value="Genomic_DNA"/>
</dbReference>
<dbReference type="SUPFAM" id="SSF55729">
    <property type="entry name" value="Acyl-CoA N-acyltransferases (Nat)"/>
    <property type="match status" value="1"/>
</dbReference>